<dbReference type="GO" id="GO:0019955">
    <property type="term" value="F:cytokine binding"/>
    <property type="evidence" value="ECO:0007669"/>
    <property type="project" value="TreeGrafter"/>
</dbReference>
<dbReference type="Proteomes" id="UP001460270">
    <property type="component" value="Unassembled WGS sequence"/>
</dbReference>
<evidence type="ECO:0000259" key="7">
    <source>
        <dbReference type="PROSITE" id="PS50853"/>
    </source>
</evidence>
<evidence type="ECO:0000256" key="5">
    <source>
        <dbReference type="ARBA" id="ARBA00023180"/>
    </source>
</evidence>
<evidence type="ECO:0000256" key="1">
    <source>
        <dbReference type="ARBA" id="ARBA00022729"/>
    </source>
</evidence>
<sequence>MTKTKLSTYHFSRILILKTPNSALRQIRKLQDFSVVRCGPPEWASFSRHSGILNVSVGWRKHEKKFIQSYNVRYKTTGEEIWNTPLTDKNYIRVDTLNSNMIFVVQIKCVQNSKCSQCPWSDLYVIPPELITLPILIKKEDHLIENGSRLISLTWKTVETERPDGYCVSIQKASGELPIERFNTSKAEITLHLSCSEYIVRISAFNNVSASPELSQTINRCEPETRVDAESLNVTVHSNTSFTIYWEAQLLKQFVCYSPYKRYTLSLHTRQNKETCNLQHINGSESTFGSMQFYFMEGTPVRAPNITNYNVTSSSLMLQWSSIPEEELRGFLQGYVIYYKENINNASTPEKTLRLDAGMTSFEIKDLKPYTLYQVEISAFTRAGAGTRSNIRYFKTYKKVYLKDSVIIIIFIATIVLLTAMCPILKRMKAYLWPSIPNPQNSNAIQKIEKTCEIELLESLQTLKMEEWHTNSLQIIEEETKIDLLKVFTAENNEDSELQEPRNELNDTIKDSLLAQPENLEMNERSNHQTAFIGGYTTLEMFQQTVKCQCSPTIGQEATEKVPKNEAKIKPALDYVGQFCSSPTFDSSIRL</sequence>
<evidence type="ECO:0000256" key="3">
    <source>
        <dbReference type="ARBA" id="ARBA00023157"/>
    </source>
</evidence>
<keyword evidence="5" id="KW-0325">Glycoprotein</keyword>
<feature type="domain" description="Fibronectin type-III" evidence="7">
    <location>
        <begin position="300"/>
        <end position="399"/>
    </location>
</feature>
<dbReference type="PANTHER" id="PTHR23036:SF193">
    <property type="entry name" value="INTERLEUKIN-6 RECEPTOR SUBUNIT BETA-LIKE"/>
    <property type="match status" value="1"/>
</dbReference>
<gene>
    <name evidence="8" type="ORF">WMY93_021208</name>
</gene>
<dbReference type="GO" id="GO:0004896">
    <property type="term" value="F:cytokine receptor activity"/>
    <property type="evidence" value="ECO:0007669"/>
    <property type="project" value="TreeGrafter"/>
</dbReference>
<dbReference type="FunFam" id="2.60.40.10:FF:000028">
    <property type="entry name" value="Neuronal cell adhesion molecule"/>
    <property type="match status" value="1"/>
</dbReference>
<keyword evidence="4" id="KW-0675">Receptor</keyword>
<keyword evidence="6" id="KW-0812">Transmembrane</keyword>
<keyword evidence="3" id="KW-1015">Disulfide bond</keyword>
<dbReference type="CDD" id="cd00063">
    <property type="entry name" value="FN3"/>
    <property type="match status" value="1"/>
</dbReference>
<dbReference type="InterPro" id="IPR013783">
    <property type="entry name" value="Ig-like_fold"/>
</dbReference>
<protein>
    <recommendedName>
        <fullName evidence="7">Fibronectin type-III domain-containing protein</fullName>
    </recommendedName>
</protein>
<accession>A0AAW0NA24</accession>
<name>A0AAW0NA24_9GOBI</name>
<dbReference type="InterPro" id="IPR036116">
    <property type="entry name" value="FN3_sf"/>
</dbReference>
<reference evidence="9" key="1">
    <citation type="submission" date="2024-04" db="EMBL/GenBank/DDBJ databases">
        <title>Salinicola lusitanus LLJ914,a marine bacterium isolated from the Okinawa Trough.</title>
        <authorList>
            <person name="Li J."/>
        </authorList>
    </citation>
    <scope>NUCLEOTIDE SEQUENCE [LARGE SCALE GENOMIC DNA]</scope>
</reference>
<evidence type="ECO:0000256" key="6">
    <source>
        <dbReference type="SAM" id="Phobius"/>
    </source>
</evidence>
<dbReference type="InterPro" id="IPR050379">
    <property type="entry name" value="Type-I_Cytokine_Rcpt"/>
</dbReference>
<feature type="transmembrane region" description="Helical" evidence="6">
    <location>
        <begin position="406"/>
        <end position="425"/>
    </location>
</feature>
<keyword evidence="9" id="KW-1185">Reference proteome</keyword>
<dbReference type="GO" id="GO:0043235">
    <property type="term" value="C:receptor complex"/>
    <property type="evidence" value="ECO:0007669"/>
    <property type="project" value="TreeGrafter"/>
</dbReference>
<dbReference type="Pfam" id="PF00041">
    <property type="entry name" value="fn3"/>
    <property type="match status" value="1"/>
</dbReference>
<evidence type="ECO:0000313" key="9">
    <source>
        <dbReference type="Proteomes" id="UP001460270"/>
    </source>
</evidence>
<dbReference type="SMART" id="SM00060">
    <property type="entry name" value="FN3"/>
    <property type="match status" value="2"/>
</dbReference>
<dbReference type="PROSITE" id="PS50853">
    <property type="entry name" value="FN3"/>
    <property type="match status" value="1"/>
</dbReference>
<dbReference type="InterPro" id="IPR003961">
    <property type="entry name" value="FN3_dom"/>
</dbReference>
<dbReference type="GO" id="GO:0009897">
    <property type="term" value="C:external side of plasma membrane"/>
    <property type="evidence" value="ECO:0007669"/>
    <property type="project" value="TreeGrafter"/>
</dbReference>
<keyword evidence="2" id="KW-0677">Repeat</keyword>
<evidence type="ECO:0000256" key="2">
    <source>
        <dbReference type="ARBA" id="ARBA00022737"/>
    </source>
</evidence>
<keyword evidence="1" id="KW-0732">Signal</keyword>
<keyword evidence="6" id="KW-0472">Membrane</keyword>
<dbReference type="Gene3D" id="2.60.40.10">
    <property type="entry name" value="Immunoglobulins"/>
    <property type="match status" value="3"/>
</dbReference>
<organism evidence="8 9">
    <name type="scientific">Mugilogobius chulae</name>
    <name type="common">yellowstripe goby</name>
    <dbReference type="NCBI Taxonomy" id="88201"/>
    <lineage>
        <taxon>Eukaryota</taxon>
        <taxon>Metazoa</taxon>
        <taxon>Chordata</taxon>
        <taxon>Craniata</taxon>
        <taxon>Vertebrata</taxon>
        <taxon>Euteleostomi</taxon>
        <taxon>Actinopterygii</taxon>
        <taxon>Neopterygii</taxon>
        <taxon>Teleostei</taxon>
        <taxon>Neoteleostei</taxon>
        <taxon>Acanthomorphata</taxon>
        <taxon>Gobiaria</taxon>
        <taxon>Gobiiformes</taxon>
        <taxon>Gobioidei</taxon>
        <taxon>Gobiidae</taxon>
        <taxon>Gobionellinae</taxon>
        <taxon>Mugilogobius</taxon>
    </lineage>
</organism>
<proteinExistence type="predicted"/>
<dbReference type="SUPFAM" id="SSF49265">
    <property type="entry name" value="Fibronectin type III"/>
    <property type="match status" value="3"/>
</dbReference>
<keyword evidence="6" id="KW-1133">Transmembrane helix</keyword>
<evidence type="ECO:0000256" key="4">
    <source>
        <dbReference type="ARBA" id="ARBA00023170"/>
    </source>
</evidence>
<dbReference type="EMBL" id="JBBPFD010000015">
    <property type="protein sequence ID" value="KAK7895883.1"/>
    <property type="molecule type" value="Genomic_DNA"/>
</dbReference>
<dbReference type="PANTHER" id="PTHR23036">
    <property type="entry name" value="CYTOKINE RECEPTOR"/>
    <property type="match status" value="1"/>
</dbReference>
<dbReference type="AlphaFoldDB" id="A0AAW0NA24"/>
<evidence type="ECO:0000313" key="8">
    <source>
        <dbReference type="EMBL" id="KAK7895883.1"/>
    </source>
</evidence>
<comment type="caution">
    <text evidence="8">The sequence shown here is derived from an EMBL/GenBank/DDBJ whole genome shotgun (WGS) entry which is preliminary data.</text>
</comment>